<feature type="region of interest" description="Disordered" evidence="1">
    <location>
        <begin position="295"/>
        <end position="350"/>
    </location>
</feature>
<accession>A0A328D5L1</accession>
<evidence type="ECO:0000256" key="1">
    <source>
        <dbReference type="SAM" id="MobiDB-lite"/>
    </source>
</evidence>
<feature type="compositionally biased region" description="Basic and acidic residues" evidence="1">
    <location>
        <begin position="322"/>
        <end position="333"/>
    </location>
</feature>
<feature type="region of interest" description="Disordered" evidence="1">
    <location>
        <begin position="193"/>
        <end position="212"/>
    </location>
</feature>
<protein>
    <submittedName>
        <fullName evidence="2">Uncharacterized protein</fullName>
    </submittedName>
</protein>
<dbReference type="Proteomes" id="UP000249390">
    <property type="component" value="Unassembled WGS sequence"/>
</dbReference>
<sequence>MMQCRSDNGGHYDPRYLNAGIIGLPGPITQGDITQSGGLRFNLSFPPSNMDYYYVGYQKEIYRQMMLKHEATFKYQVYELHRVYGRQKELMEEIRKREMLNQNLKAYPFSGIRSDYYLPSGGNHTTQTKPYAPSAHLFLEPYFPQSHPGHYPEKDVTIREHKLSASHINTPRKRKLDLELPAYEYIDSDDENAFQEPQMPKPEQPFDSKIDSFSSGNAKVLFDLNSPAQADESGAGQDPPASFTVSDRRNLPKVVDLNMLPADFSSNEECSGHTHICNEKSMINLNSCLDEERILLLPPPPDQSDTNDPARQSGLEAPVSPENKECSPPRGDSEDNQLEAGIQEEEEQEDRVAADTLFVLASSGNQRCSTTTVTEQNETFNESLVWFAGIATSTRSGGGRGSRNRSSKALERTVCLAVWGKTKKRKIARVARSVVYSHL</sequence>
<dbReference type="PANTHER" id="PTHR33167">
    <property type="entry name" value="TRANSCRIPTION FACTOR, PUTATIVE (DUF863)-RELATED"/>
    <property type="match status" value="1"/>
</dbReference>
<comment type="caution">
    <text evidence="2">The sequence shown here is derived from an EMBL/GenBank/DDBJ whole genome shotgun (WGS) entry which is preliminary data.</text>
</comment>
<evidence type="ECO:0000313" key="3">
    <source>
        <dbReference type="Proteomes" id="UP000249390"/>
    </source>
</evidence>
<feature type="compositionally biased region" description="Acidic residues" evidence="1">
    <location>
        <begin position="334"/>
        <end position="349"/>
    </location>
</feature>
<evidence type="ECO:0000313" key="2">
    <source>
        <dbReference type="EMBL" id="RAL41152.1"/>
    </source>
</evidence>
<dbReference type="Pfam" id="PF05904">
    <property type="entry name" value="DUF863"/>
    <property type="match status" value="1"/>
</dbReference>
<organism evidence="2 3">
    <name type="scientific">Cuscuta australis</name>
    <dbReference type="NCBI Taxonomy" id="267555"/>
    <lineage>
        <taxon>Eukaryota</taxon>
        <taxon>Viridiplantae</taxon>
        <taxon>Streptophyta</taxon>
        <taxon>Embryophyta</taxon>
        <taxon>Tracheophyta</taxon>
        <taxon>Spermatophyta</taxon>
        <taxon>Magnoliopsida</taxon>
        <taxon>eudicotyledons</taxon>
        <taxon>Gunneridae</taxon>
        <taxon>Pentapetalae</taxon>
        <taxon>asterids</taxon>
        <taxon>lamiids</taxon>
        <taxon>Solanales</taxon>
        <taxon>Convolvulaceae</taxon>
        <taxon>Cuscuteae</taxon>
        <taxon>Cuscuta</taxon>
        <taxon>Cuscuta subgen. Grammica</taxon>
        <taxon>Cuscuta sect. Cleistogrammica</taxon>
    </lineage>
</organism>
<reference evidence="2 3" key="1">
    <citation type="submission" date="2018-06" db="EMBL/GenBank/DDBJ databases">
        <title>The Genome of Cuscuta australis (Dodder) Provides Insight into the Evolution of Plant Parasitism.</title>
        <authorList>
            <person name="Liu H."/>
        </authorList>
    </citation>
    <scope>NUCLEOTIDE SEQUENCE [LARGE SCALE GENOMIC DNA]</scope>
    <source>
        <strain evidence="3">cv. Yunnan</strain>
        <tissue evidence="2">Vines</tissue>
    </source>
</reference>
<gene>
    <name evidence="2" type="ORF">DM860_017701</name>
</gene>
<proteinExistence type="predicted"/>
<name>A0A328D5L1_9ASTE</name>
<dbReference type="InterPro" id="IPR008581">
    <property type="entry name" value="DUF863_pln"/>
</dbReference>
<keyword evidence="3" id="KW-1185">Reference proteome</keyword>
<dbReference type="PANTHER" id="PTHR33167:SF18">
    <property type="entry name" value="GB|AAF67766.1"/>
    <property type="match status" value="1"/>
</dbReference>
<dbReference type="AlphaFoldDB" id="A0A328D5L1"/>
<dbReference type="EMBL" id="NQVE01000190">
    <property type="protein sequence ID" value="RAL41152.1"/>
    <property type="molecule type" value="Genomic_DNA"/>
</dbReference>
<feature type="region of interest" description="Disordered" evidence="1">
    <location>
        <begin position="228"/>
        <end position="248"/>
    </location>
</feature>